<dbReference type="Proteomes" id="UP000663836">
    <property type="component" value="Unassembled WGS sequence"/>
</dbReference>
<evidence type="ECO:0000256" key="1">
    <source>
        <dbReference type="SAM" id="Phobius"/>
    </source>
</evidence>
<dbReference type="Proteomes" id="UP000663874">
    <property type="component" value="Unassembled WGS sequence"/>
</dbReference>
<dbReference type="AlphaFoldDB" id="A0A819LT70"/>
<gene>
    <name evidence="4" type="ORF">FNK824_LOCUS16602</name>
    <name evidence="5" type="ORF">JBS370_LOCUS24392</name>
    <name evidence="3" type="ORF">SEV965_LOCUS36379</name>
    <name evidence="2" type="ORF">ZHD862_LOCUS32331</name>
</gene>
<dbReference type="EMBL" id="CAJOBD010003805">
    <property type="protein sequence ID" value="CAF3966609.1"/>
    <property type="molecule type" value="Genomic_DNA"/>
</dbReference>
<evidence type="ECO:0000313" key="6">
    <source>
        <dbReference type="Proteomes" id="UP000663836"/>
    </source>
</evidence>
<evidence type="ECO:0000313" key="2">
    <source>
        <dbReference type="EMBL" id="CAF1385236.1"/>
    </source>
</evidence>
<keyword evidence="1" id="KW-0472">Membrane</keyword>
<dbReference type="EMBL" id="CAJNOU010006543">
    <property type="protein sequence ID" value="CAF1507275.1"/>
    <property type="molecule type" value="Genomic_DNA"/>
</dbReference>
<dbReference type="EMBL" id="CAJNOT010003464">
    <property type="protein sequence ID" value="CAF1385236.1"/>
    <property type="molecule type" value="Genomic_DNA"/>
</dbReference>
<protein>
    <submittedName>
        <fullName evidence="5">Uncharacterized protein</fullName>
    </submittedName>
</protein>
<reference evidence="5" key="1">
    <citation type="submission" date="2021-02" db="EMBL/GenBank/DDBJ databases">
        <authorList>
            <person name="Nowell W R."/>
        </authorList>
    </citation>
    <scope>NUCLEOTIDE SEQUENCE</scope>
</reference>
<dbReference type="Proteomes" id="UP000663889">
    <property type="component" value="Unassembled WGS sequence"/>
</dbReference>
<sequence length="150" mass="16951">MPSDHVLSLILRWSVFGTFFGHGCLAVRFVPGWLPYLRVVGIGKEWAHHFMRIIGLLDIVIGFTYLFMDNHPLIHCWAFVWGLSTALIRPLSGESIFGFIERTGNFLPALALLWLCSGQHFGYYLFVCIGMIGVLAISGLIFKMTGIFNR</sequence>
<keyword evidence="1" id="KW-0812">Transmembrane</keyword>
<dbReference type="EMBL" id="CAJOBE010002531">
    <property type="protein sequence ID" value="CAF3828498.1"/>
    <property type="molecule type" value="Genomic_DNA"/>
</dbReference>
<organism evidence="5 6">
    <name type="scientific">Rotaria sordida</name>
    <dbReference type="NCBI Taxonomy" id="392033"/>
    <lineage>
        <taxon>Eukaryota</taxon>
        <taxon>Metazoa</taxon>
        <taxon>Spiralia</taxon>
        <taxon>Gnathifera</taxon>
        <taxon>Rotifera</taxon>
        <taxon>Eurotatoria</taxon>
        <taxon>Bdelloidea</taxon>
        <taxon>Philodinida</taxon>
        <taxon>Philodinidae</taxon>
        <taxon>Rotaria</taxon>
    </lineage>
</organism>
<feature type="transmembrane region" description="Helical" evidence="1">
    <location>
        <begin position="121"/>
        <end position="142"/>
    </location>
</feature>
<feature type="transmembrane region" description="Helical" evidence="1">
    <location>
        <begin position="50"/>
        <end position="68"/>
    </location>
</feature>
<evidence type="ECO:0000313" key="3">
    <source>
        <dbReference type="EMBL" id="CAF1507275.1"/>
    </source>
</evidence>
<accession>A0A819LT70</accession>
<comment type="caution">
    <text evidence="5">The sequence shown here is derived from an EMBL/GenBank/DDBJ whole genome shotgun (WGS) entry which is preliminary data.</text>
</comment>
<feature type="transmembrane region" description="Helical" evidence="1">
    <location>
        <begin position="6"/>
        <end position="30"/>
    </location>
</feature>
<proteinExistence type="predicted"/>
<keyword evidence="1" id="KW-1133">Transmembrane helix</keyword>
<evidence type="ECO:0000313" key="4">
    <source>
        <dbReference type="EMBL" id="CAF3828498.1"/>
    </source>
</evidence>
<evidence type="ECO:0000313" key="5">
    <source>
        <dbReference type="EMBL" id="CAF3966609.1"/>
    </source>
</evidence>
<dbReference type="Proteomes" id="UP000663864">
    <property type="component" value="Unassembled WGS sequence"/>
</dbReference>
<name>A0A819LT70_9BILA</name>